<dbReference type="HOGENOM" id="CLU_3322758_0_0_2"/>
<sequence>MSEFWVNLVARAKFYEEMEKKEVVTNFQQISCRAKIEY</sequence>
<name>F2KND2_ARCVS</name>
<protein>
    <submittedName>
        <fullName evidence="1">Uncharacterized protein</fullName>
    </submittedName>
</protein>
<dbReference type="Proteomes" id="UP000008136">
    <property type="component" value="Chromosome"/>
</dbReference>
<gene>
    <name evidence="1" type="ordered locus">Arcve_1330</name>
</gene>
<dbReference type="STRING" id="693661.Arcve_1330"/>
<evidence type="ECO:0000313" key="2">
    <source>
        <dbReference type="Proteomes" id="UP000008136"/>
    </source>
</evidence>
<dbReference type="AlphaFoldDB" id="F2KND2"/>
<evidence type="ECO:0000313" key="1">
    <source>
        <dbReference type="EMBL" id="AEA47334.1"/>
    </source>
</evidence>
<reference evidence="1 2" key="1">
    <citation type="submission" date="2011-03" db="EMBL/GenBank/DDBJ databases">
        <title>The complete genome of Archaeoglobus veneficus SNP6.</title>
        <authorList>
            <consortium name="US DOE Joint Genome Institute (JGI-PGF)"/>
            <person name="Lucas S."/>
            <person name="Copeland A."/>
            <person name="Lapidus A."/>
            <person name="Bruce D."/>
            <person name="Goodwin L."/>
            <person name="Pitluck S."/>
            <person name="Kyrpides N."/>
            <person name="Mavromatis K."/>
            <person name="Pagani I."/>
            <person name="Ivanova N."/>
            <person name="Mikhailova N."/>
            <person name="Lu M."/>
            <person name="Detter J.C."/>
            <person name="Tapia R."/>
            <person name="Han C."/>
            <person name="Land M."/>
            <person name="Hauser L."/>
            <person name="Markowitz V."/>
            <person name="Cheng J.-F."/>
            <person name="Hugenholtz P."/>
            <person name="Woyke T."/>
            <person name="Wu D."/>
            <person name="Spring S."/>
            <person name="Brambilla E."/>
            <person name="Klenk H.-P."/>
            <person name="Eisen J.A."/>
        </authorList>
    </citation>
    <scope>NUCLEOTIDE SEQUENCE [LARGE SCALE GENOMIC DNA]</scope>
    <source>
        <strain>SNP6</strain>
    </source>
</reference>
<dbReference type="EMBL" id="CP002588">
    <property type="protein sequence ID" value="AEA47334.1"/>
    <property type="molecule type" value="Genomic_DNA"/>
</dbReference>
<accession>F2KND2</accession>
<organism evidence="1 2">
    <name type="scientific">Archaeoglobus veneficus (strain DSM 11195 / SNP6)</name>
    <dbReference type="NCBI Taxonomy" id="693661"/>
    <lineage>
        <taxon>Archaea</taxon>
        <taxon>Methanobacteriati</taxon>
        <taxon>Methanobacteriota</taxon>
        <taxon>Archaeoglobi</taxon>
        <taxon>Archaeoglobales</taxon>
        <taxon>Archaeoglobaceae</taxon>
        <taxon>Archaeoglobus</taxon>
    </lineage>
</organism>
<dbReference type="KEGG" id="ave:Arcve_1330"/>
<keyword evidence="2" id="KW-1185">Reference proteome</keyword>
<proteinExistence type="predicted"/>